<feature type="domain" description="N-acetyltransferase" evidence="3">
    <location>
        <begin position="7"/>
        <end position="187"/>
    </location>
</feature>
<dbReference type="SUPFAM" id="SSF55729">
    <property type="entry name" value="Acyl-CoA N-acyltransferases (Nat)"/>
    <property type="match status" value="1"/>
</dbReference>
<evidence type="ECO:0000256" key="1">
    <source>
        <dbReference type="ARBA" id="ARBA00022679"/>
    </source>
</evidence>
<organism evidence="4 5">
    <name type="scientific">Gordonia alkaliphila</name>
    <dbReference type="NCBI Taxonomy" id="1053547"/>
    <lineage>
        <taxon>Bacteria</taxon>
        <taxon>Bacillati</taxon>
        <taxon>Actinomycetota</taxon>
        <taxon>Actinomycetes</taxon>
        <taxon>Mycobacteriales</taxon>
        <taxon>Gordoniaceae</taxon>
        <taxon>Gordonia</taxon>
    </lineage>
</organism>
<keyword evidence="1" id="KW-0808">Transferase</keyword>
<dbReference type="PANTHER" id="PTHR43877:SF2">
    <property type="entry name" value="AMINOALKYLPHOSPHONATE N-ACETYLTRANSFERASE-RELATED"/>
    <property type="match status" value="1"/>
</dbReference>
<dbReference type="Gene3D" id="3.40.630.30">
    <property type="match status" value="1"/>
</dbReference>
<dbReference type="PROSITE" id="PS51186">
    <property type="entry name" value="GNAT"/>
    <property type="match status" value="1"/>
</dbReference>
<protein>
    <submittedName>
        <fullName evidence="4">GNAT family N-acetyltransferase</fullName>
    </submittedName>
</protein>
<dbReference type="EMBL" id="BAABIE010000002">
    <property type="protein sequence ID" value="GAA4740241.1"/>
    <property type="molecule type" value="Genomic_DNA"/>
</dbReference>
<reference evidence="5" key="1">
    <citation type="journal article" date="2019" name="Int. J. Syst. Evol. Microbiol.">
        <title>The Global Catalogue of Microorganisms (GCM) 10K type strain sequencing project: providing services to taxonomists for standard genome sequencing and annotation.</title>
        <authorList>
            <consortium name="The Broad Institute Genomics Platform"/>
            <consortium name="The Broad Institute Genome Sequencing Center for Infectious Disease"/>
            <person name="Wu L."/>
            <person name="Ma J."/>
        </authorList>
    </citation>
    <scope>NUCLEOTIDE SEQUENCE [LARGE SCALE GENOMIC DNA]</scope>
    <source>
        <strain evidence="5">JCM 18077</strain>
    </source>
</reference>
<keyword evidence="2" id="KW-0012">Acyltransferase</keyword>
<dbReference type="InterPro" id="IPR050832">
    <property type="entry name" value="Bact_Acetyltransf"/>
</dbReference>
<keyword evidence="5" id="KW-1185">Reference proteome</keyword>
<proteinExistence type="predicted"/>
<comment type="caution">
    <text evidence="4">The sequence shown here is derived from an EMBL/GenBank/DDBJ whole genome shotgun (WGS) entry which is preliminary data.</text>
</comment>
<name>A0ABP8YY04_9ACTN</name>
<evidence type="ECO:0000313" key="4">
    <source>
        <dbReference type="EMBL" id="GAA4740241.1"/>
    </source>
</evidence>
<evidence type="ECO:0000256" key="2">
    <source>
        <dbReference type="ARBA" id="ARBA00023315"/>
    </source>
</evidence>
<evidence type="ECO:0000313" key="5">
    <source>
        <dbReference type="Proteomes" id="UP001500822"/>
    </source>
</evidence>
<dbReference type="RefSeq" id="WP_345312330.1">
    <property type="nucleotide sequence ID" value="NZ_BAABIE010000002.1"/>
</dbReference>
<dbReference type="Proteomes" id="UP001500822">
    <property type="component" value="Unassembled WGS sequence"/>
</dbReference>
<dbReference type="PANTHER" id="PTHR43877">
    <property type="entry name" value="AMINOALKYLPHOSPHONATE N-ACETYLTRANSFERASE-RELATED-RELATED"/>
    <property type="match status" value="1"/>
</dbReference>
<evidence type="ECO:0000259" key="3">
    <source>
        <dbReference type="PROSITE" id="PS51186"/>
    </source>
</evidence>
<sequence>MHHDAAPVITTVTDPALADEIAAVAAATFPLACPPHITAENIAVHIAKALNPQRFSEWIAADDVDVIVAQSGTDGPVIGYSLLVHRPPEADDVRAVVPGAQITEISKMYVVPDHHGTRAGGQPAHLLMDAALAAARQHGSTLVWLGVNRGNERAQRYYRKMGFTVAGPRTFDLNGTIEHDYVMTRTP</sequence>
<gene>
    <name evidence="4" type="ORF">GCM10023217_05270</name>
</gene>
<accession>A0ABP8YY04</accession>
<dbReference type="InterPro" id="IPR000182">
    <property type="entry name" value="GNAT_dom"/>
</dbReference>
<dbReference type="InterPro" id="IPR016181">
    <property type="entry name" value="Acyl_CoA_acyltransferase"/>
</dbReference>
<dbReference type="Pfam" id="PF00583">
    <property type="entry name" value="Acetyltransf_1"/>
    <property type="match status" value="1"/>
</dbReference>